<name>A0A8A4ZGM1_9MICO</name>
<dbReference type="Proteomes" id="UP000663937">
    <property type="component" value="Chromosome"/>
</dbReference>
<reference evidence="2" key="1">
    <citation type="submission" date="2021-03" db="EMBL/GenBank/DDBJ databases">
        <title>Pengzhenrongella sicca gen. nov., sp. nov., a new member of suborder Micrococcineae isolated from High-Arctic tundra soil.</title>
        <authorList>
            <person name="Peng F."/>
        </authorList>
    </citation>
    <scope>NUCLEOTIDE SEQUENCE</scope>
    <source>
        <strain evidence="2">LRZ-2</strain>
    </source>
</reference>
<dbReference type="Pfam" id="PF12277">
    <property type="entry name" value="DUF3618"/>
    <property type="match status" value="1"/>
</dbReference>
<dbReference type="RefSeq" id="WP_227423969.1">
    <property type="nucleotide sequence ID" value="NZ_CP071868.1"/>
</dbReference>
<keyword evidence="1" id="KW-0812">Transmembrane</keyword>
<evidence type="ECO:0000313" key="3">
    <source>
        <dbReference type="Proteomes" id="UP000663937"/>
    </source>
</evidence>
<feature type="transmembrane region" description="Helical" evidence="1">
    <location>
        <begin position="67"/>
        <end position="85"/>
    </location>
</feature>
<accession>A0A8A4ZGM1</accession>
<keyword evidence="1" id="KW-0472">Membrane</keyword>
<evidence type="ECO:0000313" key="2">
    <source>
        <dbReference type="EMBL" id="QTE29676.1"/>
    </source>
</evidence>
<proteinExistence type="predicted"/>
<dbReference type="EMBL" id="CP071868">
    <property type="protein sequence ID" value="QTE29676.1"/>
    <property type="molecule type" value="Genomic_DNA"/>
</dbReference>
<sequence>MTSPTPEALEAQLAKQRAELAATIDQLSFRLDPRTKANEAVAFGKQLVHDAGTDPETTPEDRGRARTYLGIGAAAVAGLVAAVIARRH</sequence>
<dbReference type="KEGG" id="psic:J4E96_01025"/>
<dbReference type="AlphaFoldDB" id="A0A8A4ZGM1"/>
<keyword evidence="1" id="KW-1133">Transmembrane helix</keyword>
<dbReference type="InterPro" id="IPR022062">
    <property type="entry name" value="DUF3618"/>
</dbReference>
<organism evidence="2 3">
    <name type="scientific">Pengzhenrongella sicca</name>
    <dbReference type="NCBI Taxonomy" id="2819238"/>
    <lineage>
        <taxon>Bacteria</taxon>
        <taxon>Bacillati</taxon>
        <taxon>Actinomycetota</taxon>
        <taxon>Actinomycetes</taxon>
        <taxon>Micrococcales</taxon>
        <taxon>Pengzhenrongella</taxon>
    </lineage>
</organism>
<keyword evidence="3" id="KW-1185">Reference proteome</keyword>
<protein>
    <submittedName>
        <fullName evidence="2">DUF3618 domain-containing protein</fullName>
    </submittedName>
</protein>
<evidence type="ECO:0000256" key="1">
    <source>
        <dbReference type="SAM" id="Phobius"/>
    </source>
</evidence>
<gene>
    <name evidence="2" type="ORF">J4E96_01025</name>
</gene>